<evidence type="ECO:0000256" key="7">
    <source>
        <dbReference type="SAM" id="SignalP"/>
    </source>
</evidence>
<sequence length="775" mass="85761">MASSSALLTALFLSHLPTLSLSAPESIQCPSAWFPSSSPIRLITLPPSKINDGYCDCPLDGADETTTGACSGSNLWAGVGSFKDNFDSSVKYFVCPQQPSLQLAYSRVDDGICDCCDGADETSGTCQDNCDEVLAAERAARAKVKADYEIGSKIRYDSIAQYINWMGEMKVQLELKEMKLTELEGERSGLDEEMKEAKIEFVQNRVRVVMSHMMTKIDSVTSLIGVNREGVSEHMSVDDLSSFIILLCMLSGEGSNDHVVNGRCVPFDRASIDIGIMWSDDVDGDGLPKFEYMNLESDESVLQYAEKIIALVKGKDTEEWSKNKTTNGKKSRDYDDDDMNRDFLADEDLDDIEPDDVSESQKDEEKEVENGPSVDEMVDSRLKSLHLSRIRGLFKEQADMLLKLTPPAVEEEPEEGDEAASTDETEDEEPAPAFDPAAMNMAKSAINKRLSSIRRGEASAKFAARHIISLMRNRPVSTHSIPNDMHLLALRMIHHSQIRAEDIAEAIYTTSTTFRSDLDADPATCPATSPWSSMCPPKVYTGFPPESITNAATRLCNERADAMSGVCTAQENLDVNDFPTTINEGYYNYYSPKERGESDEITEAFSRTTSLLNMPYKLSSVMFTTGKLDKQIGDIKTEIDKLQRDMGGDDANKFGFEGELFILRDTCHSVESGKYVYEVCIFGEATQRDIGQKQGGTNLGRWQTMQMGDDGVRTLKWTDGTKCWNGPQRSAEVVVTCGGSETKLLTADEPETCRYVFTMESPIGCDGFFKANNLL</sequence>
<dbReference type="InterPro" id="IPR039794">
    <property type="entry name" value="Gtb1-like"/>
</dbReference>
<dbReference type="EMBL" id="JALLPJ020000175">
    <property type="protein sequence ID" value="KAL3799832.1"/>
    <property type="molecule type" value="Genomic_DNA"/>
</dbReference>
<dbReference type="PROSITE" id="PS51914">
    <property type="entry name" value="MRH"/>
    <property type="match status" value="1"/>
</dbReference>
<feature type="compositionally biased region" description="Basic and acidic residues" evidence="6">
    <location>
        <begin position="359"/>
        <end position="369"/>
    </location>
</feature>
<dbReference type="PANTHER" id="PTHR12630">
    <property type="entry name" value="N-LINKED OLIGOSACCHARIDE PROCESSING"/>
    <property type="match status" value="1"/>
</dbReference>
<evidence type="ECO:0000259" key="8">
    <source>
        <dbReference type="PROSITE" id="PS51914"/>
    </source>
</evidence>
<dbReference type="InterPro" id="IPR009011">
    <property type="entry name" value="Man6P_isomerase_rcpt-bd_dom_sf"/>
</dbReference>
<evidence type="ECO:0000256" key="1">
    <source>
        <dbReference type="ARBA" id="ARBA00022387"/>
    </source>
</evidence>
<protein>
    <recommendedName>
        <fullName evidence="1">Glucosidase 2 subunit beta</fullName>
    </recommendedName>
</protein>
<organism evidence="9 10">
    <name type="scientific">Cyclotella atomus</name>
    <dbReference type="NCBI Taxonomy" id="382360"/>
    <lineage>
        <taxon>Eukaryota</taxon>
        <taxon>Sar</taxon>
        <taxon>Stramenopiles</taxon>
        <taxon>Ochrophyta</taxon>
        <taxon>Bacillariophyta</taxon>
        <taxon>Coscinodiscophyceae</taxon>
        <taxon>Thalassiosirophycidae</taxon>
        <taxon>Stephanodiscales</taxon>
        <taxon>Stephanodiscaceae</taxon>
        <taxon>Cyclotella</taxon>
    </lineage>
</organism>
<dbReference type="InterPro" id="IPR028146">
    <property type="entry name" value="PRKCSH_N"/>
</dbReference>
<evidence type="ECO:0000256" key="5">
    <source>
        <dbReference type="SAM" id="Coils"/>
    </source>
</evidence>
<feature type="domain" description="MRH" evidence="8">
    <location>
        <begin position="652"/>
        <end position="767"/>
    </location>
</feature>
<feature type="region of interest" description="Disordered" evidence="6">
    <location>
        <begin position="320"/>
        <end position="377"/>
    </location>
</feature>
<gene>
    <name evidence="9" type="ORF">ACHAWO_009953</name>
</gene>
<evidence type="ECO:0000313" key="9">
    <source>
        <dbReference type="EMBL" id="KAL3799832.1"/>
    </source>
</evidence>
<comment type="caution">
    <text evidence="9">The sequence shown here is derived from an EMBL/GenBank/DDBJ whole genome shotgun (WGS) entry which is preliminary data.</text>
</comment>
<dbReference type="Pfam" id="PF12999">
    <property type="entry name" value="PRKCSH-like"/>
    <property type="match status" value="1"/>
</dbReference>
<dbReference type="PANTHER" id="PTHR12630:SF1">
    <property type="entry name" value="GLUCOSIDASE 2 SUBUNIT BETA"/>
    <property type="match status" value="1"/>
</dbReference>
<feature type="compositionally biased region" description="Acidic residues" evidence="6">
    <location>
        <begin position="334"/>
        <end position="358"/>
    </location>
</feature>
<keyword evidence="4" id="KW-1015">Disulfide bond</keyword>
<keyword evidence="10" id="KW-1185">Reference proteome</keyword>
<feature type="compositionally biased region" description="Acidic residues" evidence="6">
    <location>
        <begin position="409"/>
        <end position="430"/>
    </location>
</feature>
<dbReference type="InterPro" id="IPR044865">
    <property type="entry name" value="MRH_dom"/>
</dbReference>
<evidence type="ECO:0000256" key="6">
    <source>
        <dbReference type="SAM" id="MobiDB-lite"/>
    </source>
</evidence>
<feature type="region of interest" description="Disordered" evidence="6">
    <location>
        <begin position="405"/>
        <end position="436"/>
    </location>
</feature>
<evidence type="ECO:0000256" key="3">
    <source>
        <dbReference type="ARBA" id="ARBA00022824"/>
    </source>
</evidence>
<reference evidence="9 10" key="1">
    <citation type="submission" date="2024-10" db="EMBL/GenBank/DDBJ databases">
        <title>Updated reference genomes for cyclostephanoid diatoms.</title>
        <authorList>
            <person name="Roberts W.R."/>
            <person name="Alverson A.J."/>
        </authorList>
    </citation>
    <scope>NUCLEOTIDE SEQUENCE [LARGE SCALE GENOMIC DNA]</scope>
    <source>
        <strain evidence="9 10">AJA010-31</strain>
    </source>
</reference>
<keyword evidence="3" id="KW-0256">Endoplasmic reticulum</keyword>
<feature type="signal peptide" evidence="7">
    <location>
        <begin position="1"/>
        <end position="22"/>
    </location>
</feature>
<feature type="chain" id="PRO_5044883031" description="Glucosidase 2 subunit beta" evidence="7">
    <location>
        <begin position="23"/>
        <end position="775"/>
    </location>
</feature>
<dbReference type="Pfam" id="PF13015">
    <property type="entry name" value="PRKCSH_1"/>
    <property type="match status" value="1"/>
</dbReference>
<feature type="coiled-coil region" evidence="5">
    <location>
        <begin position="166"/>
        <end position="200"/>
    </location>
</feature>
<accession>A0ABD3QIH3</accession>
<keyword evidence="2 7" id="KW-0732">Signal</keyword>
<evidence type="ECO:0000256" key="2">
    <source>
        <dbReference type="ARBA" id="ARBA00022729"/>
    </source>
</evidence>
<name>A0ABD3QIH3_9STRA</name>
<dbReference type="Proteomes" id="UP001530400">
    <property type="component" value="Unassembled WGS sequence"/>
</dbReference>
<dbReference type="InterPro" id="IPR036607">
    <property type="entry name" value="PRKCSH"/>
</dbReference>
<dbReference type="SUPFAM" id="SSF50911">
    <property type="entry name" value="Mannose 6-phosphate receptor domain"/>
    <property type="match status" value="1"/>
</dbReference>
<evidence type="ECO:0000256" key="4">
    <source>
        <dbReference type="ARBA" id="ARBA00023157"/>
    </source>
</evidence>
<evidence type="ECO:0000313" key="10">
    <source>
        <dbReference type="Proteomes" id="UP001530400"/>
    </source>
</evidence>
<dbReference type="AlphaFoldDB" id="A0ABD3QIH3"/>
<keyword evidence="5" id="KW-0175">Coiled coil</keyword>
<dbReference type="Gene3D" id="2.70.130.10">
    <property type="entry name" value="Mannose-6-phosphate receptor binding domain"/>
    <property type="match status" value="1"/>
</dbReference>
<proteinExistence type="predicted"/>